<dbReference type="OrthoDB" id="9986881at2759"/>
<dbReference type="AlphaFoldDB" id="A0A2R6PCE0"/>
<name>A0A2R6PCE0_9APHY</name>
<feature type="transmembrane region" description="Helical" evidence="7">
    <location>
        <begin position="94"/>
        <end position="113"/>
    </location>
</feature>
<dbReference type="SUPFAM" id="SSF103473">
    <property type="entry name" value="MFS general substrate transporter"/>
    <property type="match status" value="1"/>
</dbReference>
<evidence type="ECO:0000256" key="6">
    <source>
        <dbReference type="SAM" id="MobiDB-lite"/>
    </source>
</evidence>
<feature type="region of interest" description="Disordered" evidence="6">
    <location>
        <begin position="16"/>
        <end position="35"/>
    </location>
</feature>
<evidence type="ECO:0000256" key="2">
    <source>
        <dbReference type="ARBA" id="ARBA00022448"/>
    </source>
</evidence>
<dbReference type="GO" id="GO:0022857">
    <property type="term" value="F:transmembrane transporter activity"/>
    <property type="evidence" value="ECO:0007669"/>
    <property type="project" value="TreeGrafter"/>
</dbReference>
<dbReference type="PANTHER" id="PTHR23502:SF132">
    <property type="entry name" value="POLYAMINE TRANSPORTER 2-RELATED"/>
    <property type="match status" value="1"/>
</dbReference>
<dbReference type="Proteomes" id="UP000186601">
    <property type="component" value="Unassembled WGS sequence"/>
</dbReference>
<evidence type="ECO:0000256" key="5">
    <source>
        <dbReference type="ARBA" id="ARBA00023136"/>
    </source>
</evidence>
<dbReference type="STRING" id="98765.A0A2R6PCE0"/>
<sequence>MRVDGSAKDNTALEAGNIARVNVGPSEQKRYPGRGTREDPLVVDWDLGDPENPYNWTKSRKWLITLQMALGTFTVSFCSSSYTGGIAAMSADLHMAREVAILGVSLYVLGFGLG</sequence>
<protein>
    <submittedName>
        <fullName evidence="8">Uncharacterized protein</fullName>
    </submittedName>
</protein>
<reference evidence="8 9" key="1">
    <citation type="submission" date="2018-02" db="EMBL/GenBank/DDBJ databases">
        <title>Genome sequence of the basidiomycete white-rot fungus Phlebia centrifuga.</title>
        <authorList>
            <person name="Granchi Z."/>
            <person name="Peng M."/>
            <person name="de Vries R.P."/>
            <person name="Hilden K."/>
            <person name="Makela M.R."/>
            <person name="Grigoriev I."/>
            <person name="Riley R."/>
        </authorList>
    </citation>
    <scope>NUCLEOTIDE SEQUENCE [LARGE SCALE GENOMIC DNA]</scope>
    <source>
        <strain evidence="8 9">FBCC195</strain>
    </source>
</reference>
<evidence type="ECO:0000256" key="4">
    <source>
        <dbReference type="ARBA" id="ARBA00022989"/>
    </source>
</evidence>
<dbReference type="PANTHER" id="PTHR23502">
    <property type="entry name" value="MAJOR FACILITATOR SUPERFAMILY"/>
    <property type="match status" value="1"/>
</dbReference>
<proteinExistence type="predicted"/>
<evidence type="ECO:0000313" key="8">
    <source>
        <dbReference type="EMBL" id="PSR88896.1"/>
    </source>
</evidence>
<accession>A0A2R6PCE0</accession>
<keyword evidence="4 7" id="KW-1133">Transmembrane helix</keyword>
<keyword evidence="5 7" id="KW-0472">Membrane</keyword>
<evidence type="ECO:0000256" key="3">
    <source>
        <dbReference type="ARBA" id="ARBA00022692"/>
    </source>
</evidence>
<dbReference type="GO" id="GO:0005886">
    <property type="term" value="C:plasma membrane"/>
    <property type="evidence" value="ECO:0007669"/>
    <property type="project" value="TreeGrafter"/>
</dbReference>
<keyword evidence="2" id="KW-0813">Transport</keyword>
<keyword evidence="9" id="KW-1185">Reference proteome</keyword>
<keyword evidence="3 7" id="KW-0812">Transmembrane</keyword>
<evidence type="ECO:0000313" key="9">
    <source>
        <dbReference type="Proteomes" id="UP000186601"/>
    </source>
</evidence>
<gene>
    <name evidence="8" type="ORF">PHLCEN_2v5045</name>
</gene>
<comment type="caution">
    <text evidence="8">The sequence shown here is derived from an EMBL/GenBank/DDBJ whole genome shotgun (WGS) entry which is preliminary data.</text>
</comment>
<comment type="subcellular location">
    <subcellularLocation>
        <location evidence="1">Membrane</location>
        <topology evidence="1">Multi-pass membrane protein</topology>
    </subcellularLocation>
</comment>
<organism evidence="8 9">
    <name type="scientific">Hermanssonia centrifuga</name>
    <dbReference type="NCBI Taxonomy" id="98765"/>
    <lineage>
        <taxon>Eukaryota</taxon>
        <taxon>Fungi</taxon>
        <taxon>Dikarya</taxon>
        <taxon>Basidiomycota</taxon>
        <taxon>Agaricomycotina</taxon>
        <taxon>Agaricomycetes</taxon>
        <taxon>Polyporales</taxon>
        <taxon>Meruliaceae</taxon>
        <taxon>Hermanssonia</taxon>
    </lineage>
</organism>
<dbReference type="InterPro" id="IPR036259">
    <property type="entry name" value="MFS_trans_sf"/>
</dbReference>
<evidence type="ECO:0000256" key="7">
    <source>
        <dbReference type="SAM" id="Phobius"/>
    </source>
</evidence>
<feature type="transmembrane region" description="Helical" evidence="7">
    <location>
        <begin position="62"/>
        <end position="82"/>
    </location>
</feature>
<evidence type="ECO:0000256" key="1">
    <source>
        <dbReference type="ARBA" id="ARBA00004141"/>
    </source>
</evidence>
<dbReference type="EMBL" id="MLYV02000502">
    <property type="protein sequence ID" value="PSR88896.1"/>
    <property type="molecule type" value="Genomic_DNA"/>
</dbReference>